<evidence type="ECO:0000313" key="12">
    <source>
        <dbReference type="Proteomes" id="UP000829196"/>
    </source>
</evidence>
<evidence type="ECO:0000256" key="2">
    <source>
        <dbReference type="ARBA" id="ARBA00012483"/>
    </source>
</evidence>
<feature type="domain" description="RING-type" evidence="10">
    <location>
        <begin position="113"/>
        <end position="153"/>
    </location>
</feature>
<sequence length="217" mass="23392">MASDSDRERGAAAFFSHLFRATISSDISEETQIFHPIIVGLLSGPFSPEDGSPSDRILLVHPISRRVAVLRGDPNLLTELLSASAGRKGPPPATKASIEAMRTVEIADPGEECSVCLDELGQAVVKEMPCKHRFHGDCIDKWLGLHGTCPVCRYCMPAEESGSKKVAGDGDGDGDGDGQEVERAVWFEITFGRGRSGDRDQEHEQQVGEQSVDSNSV</sequence>
<dbReference type="Pfam" id="PF13639">
    <property type="entry name" value="zf-RING_2"/>
    <property type="match status" value="1"/>
</dbReference>
<dbReference type="PROSITE" id="PS50089">
    <property type="entry name" value="ZF_RING_2"/>
    <property type="match status" value="1"/>
</dbReference>
<evidence type="ECO:0000313" key="11">
    <source>
        <dbReference type="EMBL" id="KAI0494633.1"/>
    </source>
</evidence>
<dbReference type="GO" id="GO:0005737">
    <property type="term" value="C:cytoplasm"/>
    <property type="evidence" value="ECO:0007669"/>
    <property type="project" value="TreeGrafter"/>
</dbReference>
<dbReference type="FunFam" id="3.30.40.10:FF:000127">
    <property type="entry name" value="E3 ubiquitin-protein ligase RNF181"/>
    <property type="match status" value="1"/>
</dbReference>
<feature type="region of interest" description="Disordered" evidence="9">
    <location>
        <begin position="161"/>
        <end position="217"/>
    </location>
</feature>
<keyword evidence="7" id="KW-0862">Zinc</keyword>
<dbReference type="GO" id="GO:0016567">
    <property type="term" value="P:protein ubiquitination"/>
    <property type="evidence" value="ECO:0007669"/>
    <property type="project" value="TreeGrafter"/>
</dbReference>
<dbReference type="InterPro" id="IPR001841">
    <property type="entry name" value="Znf_RING"/>
</dbReference>
<dbReference type="GO" id="GO:0008270">
    <property type="term" value="F:zinc ion binding"/>
    <property type="evidence" value="ECO:0007669"/>
    <property type="project" value="UniProtKB-KW"/>
</dbReference>
<dbReference type="AlphaFoldDB" id="A0A8T3AEW7"/>
<dbReference type="PANTHER" id="PTHR15710">
    <property type="entry name" value="E3 UBIQUITIN-PROTEIN LIGASE PRAJA"/>
    <property type="match status" value="1"/>
</dbReference>
<evidence type="ECO:0000256" key="6">
    <source>
        <dbReference type="ARBA" id="ARBA00022786"/>
    </source>
</evidence>
<feature type="compositionally biased region" description="Basic and acidic residues" evidence="9">
    <location>
        <begin position="195"/>
        <end position="206"/>
    </location>
</feature>
<keyword evidence="4" id="KW-0479">Metal-binding</keyword>
<feature type="compositionally biased region" description="Acidic residues" evidence="9">
    <location>
        <begin position="170"/>
        <end position="179"/>
    </location>
</feature>
<dbReference type="InterPro" id="IPR013083">
    <property type="entry name" value="Znf_RING/FYVE/PHD"/>
</dbReference>
<dbReference type="OrthoDB" id="8062037at2759"/>
<feature type="compositionally biased region" description="Polar residues" evidence="9">
    <location>
        <begin position="207"/>
        <end position="217"/>
    </location>
</feature>
<evidence type="ECO:0000256" key="5">
    <source>
        <dbReference type="ARBA" id="ARBA00022771"/>
    </source>
</evidence>
<dbReference type="Gene3D" id="3.30.40.10">
    <property type="entry name" value="Zinc/RING finger domain, C3HC4 (zinc finger)"/>
    <property type="match status" value="1"/>
</dbReference>
<comment type="catalytic activity">
    <reaction evidence="1">
        <text>S-ubiquitinyl-[E2 ubiquitin-conjugating enzyme]-L-cysteine + [acceptor protein]-L-lysine = [E2 ubiquitin-conjugating enzyme]-L-cysteine + N(6)-ubiquitinyl-[acceptor protein]-L-lysine.</text>
        <dbReference type="EC" id="2.3.2.27"/>
    </reaction>
</comment>
<dbReference type="SMART" id="SM00184">
    <property type="entry name" value="RING"/>
    <property type="match status" value="1"/>
</dbReference>
<evidence type="ECO:0000256" key="9">
    <source>
        <dbReference type="SAM" id="MobiDB-lite"/>
    </source>
</evidence>
<evidence type="ECO:0000256" key="8">
    <source>
        <dbReference type="PROSITE-ProRule" id="PRU00175"/>
    </source>
</evidence>
<protein>
    <recommendedName>
        <fullName evidence="2">RING-type E3 ubiquitin transferase</fullName>
        <ecNumber evidence="2">2.3.2.27</ecNumber>
    </recommendedName>
</protein>
<evidence type="ECO:0000259" key="10">
    <source>
        <dbReference type="PROSITE" id="PS50089"/>
    </source>
</evidence>
<proteinExistence type="predicted"/>
<accession>A0A8T3AEW7</accession>
<comment type="caution">
    <text evidence="11">The sequence shown here is derived from an EMBL/GenBank/DDBJ whole genome shotgun (WGS) entry which is preliminary data.</text>
</comment>
<keyword evidence="5 8" id="KW-0863">Zinc-finger</keyword>
<organism evidence="11 12">
    <name type="scientific">Dendrobium nobile</name>
    <name type="common">Orchid</name>
    <dbReference type="NCBI Taxonomy" id="94219"/>
    <lineage>
        <taxon>Eukaryota</taxon>
        <taxon>Viridiplantae</taxon>
        <taxon>Streptophyta</taxon>
        <taxon>Embryophyta</taxon>
        <taxon>Tracheophyta</taxon>
        <taxon>Spermatophyta</taxon>
        <taxon>Magnoliopsida</taxon>
        <taxon>Liliopsida</taxon>
        <taxon>Asparagales</taxon>
        <taxon>Orchidaceae</taxon>
        <taxon>Epidendroideae</taxon>
        <taxon>Malaxideae</taxon>
        <taxon>Dendrobiinae</taxon>
        <taxon>Dendrobium</taxon>
    </lineage>
</organism>
<dbReference type="GO" id="GO:0061630">
    <property type="term" value="F:ubiquitin protein ligase activity"/>
    <property type="evidence" value="ECO:0007669"/>
    <property type="project" value="UniProtKB-EC"/>
</dbReference>
<dbReference type="EMBL" id="JAGYWB010000017">
    <property type="protein sequence ID" value="KAI0494633.1"/>
    <property type="molecule type" value="Genomic_DNA"/>
</dbReference>
<reference evidence="11" key="1">
    <citation type="journal article" date="2022" name="Front. Genet.">
        <title>Chromosome-Scale Assembly of the Dendrobium nobile Genome Provides Insights Into the Molecular Mechanism of the Biosynthesis of the Medicinal Active Ingredient of Dendrobium.</title>
        <authorList>
            <person name="Xu Q."/>
            <person name="Niu S.-C."/>
            <person name="Li K.-L."/>
            <person name="Zheng P.-J."/>
            <person name="Zhang X.-J."/>
            <person name="Jia Y."/>
            <person name="Liu Y."/>
            <person name="Niu Y.-X."/>
            <person name="Yu L.-H."/>
            <person name="Chen D.-F."/>
            <person name="Zhang G.-Q."/>
        </authorList>
    </citation>
    <scope>NUCLEOTIDE SEQUENCE</scope>
    <source>
        <tissue evidence="11">Leaf</tissue>
    </source>
</reference>
<dbReference type="EC" id="2.3.2.27" evidence="2"/>
<evidence type="ECO:0000256" key="7">
    <source>
        <dbReference type="ARBA" id="ARBA00022833"/>
    </source>
</evidence>
<keyword evidence="3" id="KW-0808">Transferase</keyword>
<dbReference type="SUPFAM" id="SSF57850">
    <property type="entry name" value="RING/U-box"/>
    <property type="match status" value="1"/>
</dbReference>
<evidence type="ECO:0000256" key="1">
    <source>
        <dbReference type="ARBA" id="ARBA00000900"/>
    </source>
</evidence>
<evidence type="ECO:0000256" key="4">
    <source>
        <dbReference type="ARBA" id="ARBA00022723"/>
    </source>
</evidence>
<name>A0A8T3AEW7_DENNO</name>
<dbReference type="PANTHER" id="PTHR15710:SF132">
    <property type="entry name" value="E3 UBIQUITIN-PROTEIN LIGASE MPSR1"/>
    <property type="match status" value="1"/>
</dbReference>
<dbReference type="Proteomes" id="UP000829196">
    <property type="component" value="Unassembled WGS sequence"/>
</dbReference>
<keyword evidence="6" id="KW-0833">Ubl conjugation pathway</keyword>
<gene>
    <name evidence="11" type="ORF">KFK09_024774</name>
</gene>
<evidence type="ECO:0000256" key="3">
    <source>
        <dbReference type="ARBA" id="ARBA00022679"/>
    </source>
</evidence>
<keyword evidence="12" id="KW-1185">Reference proteome</keyword>